<comment type="catalytic activity">
    <reaction evidence="6">
        <text>Exonucleolytic cleavage in either 5'- to 3'- or 3'- to 5'-direction to yield nucleoside 5'-phosphates.</text>
        <dbReference type="EC" id="3.1.11.6"/>
    </reaction>
</comment>
<dbReference type="AlphaFoldDB" id="A0A060NMV3"/>
<evidence type="ECO:0000313" key="7">
    <source>
        <dbReference type="EMBL" id="BAO80254.1"/>
    </source>
</evidence>
<keyword evidence="4 6" id="KW-0378">Hydrolase</keyword>
<dbReference type="Pfam" id="PF02609">
    <property type="entry name" value="Exonuc_VII_S"/>
    <property type="match status" value="1"/>
</dbReference>
<comment type="subunit">
    <text evidence="6">Heterooligomer composed of large and small subunits.</text>
</comment>
<keyword evidence="5 6" id="KW-0269">Exonuclease</keyword>
<dbReference type="EMBL" id="AP014568">
    <property type="protein sequence ID" value="BAO80254.1"/>
    <property type="molecule type" value="Genomic_DNA"/>
</dbReference>
<comment type="similarity">
    <text evidence="1 6">Belongs to the XseB family.</text>
</comment>
<dbReference type="InterPro" id="IPR037004">
    <property type="entry name" value="Exonuc_VII_ssu_sf"/>
</dbReference>
<dbReference type="InterPro" id="IPR003761">
    <property type="entry name" value="Exonuc_VII_S"/>
</dbReference>
<dbReference type="KEGG" id="cbaa:SRAA_0400"/>
<keyword evidence="3 6" id="KW-0540">Nuclease</keyword>
<accession>A0A060NMV3</accession>
<dbReference type="RefSeq" id="WP_045533099.1">
    <property type="nucleotide sequence ID" value="NZ_AP014568.1"/>
</dbReference>
<dbReference type="NCBIfam" id="TIGR01280">
    <property type="entry name" value="xseB"/>
    <property type="match status" value="1"/>
</dbReference>
<name>A0A060NMV3_9BURK</name>
<evidence type="ECO:0000313" key="8">
    <source>
        <dbReference type="Proteomes" id="UP000067461"/>
    </source>
</evidence>
<comment type="subcellular location">
    <subcellularLocation>
        <location evidence="6">Cytoplasm</location>
    </subcellularLocation>
</comment>
<evidence type="ECO:0000256" key="3">
    <source>
        <dbReference type="ARBA" id="ARBA00022722"/>
    </source>
</evidence>
<dbReference type="STRING" id="1458425.SRAA_0400"/>
<dbReference type="GO" id="GO:0009318">
    <property type="term" value="C:exodeoxyribonuclease VII complex"/>
    <property type="evidence" value="ECO:0007669"/>
    <property type="project" value="UniProtKB-UniRule"/>
</dbReference>
<evidence type="ECO:0000256" key="6">
    <source>
        <dbReference type="HAMAP-Rule" id="MF_00337"/>
    </source>
</evidence>
<dbReference type="GO" id="GO:0005829">
    <property type="term" value="C:cytosol"/>
    <property type="evidence" value="ECO:0007669"/>
    <property type="project" value="TreeGrafter"/>
</dbReference>
<proteinExistence type="inferred from homology"/>
<dbReference type="OrthoDB" id="287668at2"/>
<keyword evidence="2 6" id="KW-0963">Cytoplasm</keyword>
<evidence type="ECO:0000256" key="2">
    <source>
        <dbReference type="ARBA" id="ARBA00022490"/>
    </source>
</evidence>
<evidence type="ECO:0000256" key="5">
    <source>
        <dbReference type="ARBA" id="ARBA00022839"/>
    </source>
</evidence>
<sequence>MPKSKASPAAAPTPATFEAATQELDALLTRLDAGQLPLDELLTQYQRGNELLAYCRARLDALEQQLTVLENGSERPWTATP</sequence>
<organism evidence="7 8">
    <name type="scientific">Serpentinimonas raichei</name>
    <dbReference type="NCBI Taxonomy" id="1458425"/>
    <lineage>
        <taxon>Bacteria</taxon>
        <taxon>Pseudomonadati</taxon>
        <taxon>Pseudomonadota</taxon>
        <taxon>Betaproteobacteria</taxon>
        <taxon>Burkholderiales</taxon>
        <taxon>Comamonadaceae</taxon>
        <taxon>Serpentinimonas</taxon>
    </lineage>
</organism>
<dbReference type="HOGENOM" id="CLU_145918_2_0_4"/>
<dbReference type="Proteomes" id="UP000067461">
    <property type="component" value="Chromosome"/>
</dbReference>
<comment type="function">
    <text evidence="6">Bidirectionally degrades single-stranded DNA into large acid-insoluble oligonucleotides, which are then degraded further into small acid-soluble oligonucleotides.</text>
</comment>
<dbReference type="Gene3D" id="1.10.287.1040">
    <property type="entry name" value="Exonuclease VII, small subunit"/>
    <property type="match status" value="1"/>
</dbReference>
<dbReference type="EC" id="3.1.11.6" evidence="6"/>
<dbReference type="SUPFAM" id="SSF116842">
    <property type="entry name" value="XseB-like"/>
    <property type="match status" value="1"/>
</dbReference>
<gene>
    <name evidence="6" type="primary">xseB</name>
    <name evidence="7" type="ORF">SRAA_0400</name>
</gene>
<keyword evidence="8" id="KW-1185">Reference proteome</keyword>
<dbReference type="HAMAP" id="MF_00337">
    <property type="entry name" value="Exonuc_7_S"/>
    <property type="match status" value="1"/>
</dbReference>
<dbReference type="GO" id="GO:0006308">
    <property type="term" value="P:DNA catabolic process"/>
    <property type="evidence" value="ECO:0007669"/>
    <property type="project" value="UniProtKB-UniRule"/>
</dbReference>
<dbReference type="PANTHER" id="PTHR34137:SF1">
    <property type="entry name" value="EXODEOXYRIBONUCLEASE 7 SMALL SUBUNIT"/>
    <property type="match status" value="1"/>
</dbReference>
<protein>
    <recommendedName>
        <fullName evidence="6">Exodeoxyribonuclease 7 small subunit</fullName>
        <ecNumber evidence="6">3.1.11.6</ecNumber>
    </recommendedName>
    <alternativeName>
        <fullName evidence="6">Exodeoxyribonuclease VII small subunit</fullName>
        <shortName evidence="6">Exonuclease VII small subunit</shortName>
    </alternativeName>
</protein>
<dbReference type="GO" id="GO:0008855">
    <property type="term" value="F:exodeoxyribonuclease VII activity"/>
    <property type="evidence" value="ECO:0007669"/>
    <property type="project" value="UniProtKB-UniRule"/>
</dbReference>
<evidence type="ECO:0000256" key="1">
    <source>
        <dbReference type="ARBA" id="ARBA00009998"/>
    </source>
</evidence>
<dbReference type="PANTHER" id="PTHR34137">
    <property type="entry name" value="EXODEOXYRIBONUCLEASE 7 SMALL SUBUNIT"/>
    <property type="match status" value="1"/>
</dbReference>
<reference evidence="7 8" key="1">
    <citation type="journal article" date="2014" name="Nat. Commun.">
        <title>Physiological and genomic features of highly alkaliphilic hydrogen-utilizing Betaproteobacteria from a continental serpentinizing site.</title>
        <authorList>
            <person name="Suzuki S."/>
            <person name="Kuenen J.G."/>
            <person name="Schipper K."/>
            <person name="van der Velde S."/>
            <person name="Ishii S."/>
            <person name="Wu A."/>
            <person name="Sorokin D.Y."/>
            <person name="Tenney A."/>
            <person name="Meng X.Y."/>
            <person name="Morrill P.L."/>
            <person name="Kamagata Y."/>
            <person name="Muyzer G."/>
            <person name="Nealson K.H."/>
        </authorList>
    </citation>
    <scope>NUCLEOTIDE SEQUENCE [LARGE SCALE GENOMIC DNA]</scope>
    <source>
        <strain evidence="7 8">A1</strain>
    </source>
</reference>
<evidence type="ECO:0000256" key="4">
    <source>
        <dbReference type="ARBA" id="ARBA00022801"/>
    </source>
</evidence>